<keyword evidence="16" id="KW-1185">Reference proteome</keyword>
<evidence type="ECO:0000256" key="10">
    <source>
        <dbReference type="ARBA" id="ARBA00023136"/>
    </source>
</evidence>
<dbReference type="Pfam" id="PF00018">
    <property type="entry name" value="SH3_1"/>
    <property type="match status" value="1"/>
</dbReference>
<dbReference type="InterPro" id="IPR001452">
    <property type="entry name" value="SH3_domain"/>
</dbReference>
<feature type="compositionally biased region" description="Polar residues" evidence="12">
    <location>
        <begin position="345"/>
        <end position="355"/>
    </location>
</feature>
<evidence type="ECO:0000256" key="4">
    <source>
        <dbReference type="ARBA" id="ARBA00022475"/>
    </source>
</evidence>
<feature type="domain" description="SH3" evidence="13">
    <location>
        <begin position="482"/>
        <end position="541"/>
    </location>
</feature>
<keyword evidence="7" id="KW-0677">Repeat</keyword>
<dbReference type="AlphaFoldDB" id="A0A9P0H598"/>
<feature type="region of interest" description="Disordered" evidence="12">
    <location>
        <begin position="156"/>
        <end position="175"/>
    </location>
</feature>
<dbReference type="PROSITE" id="PS00479">
    <property type="entry name" value="ZF_DAG_PE_1"/>
    <property type="match status" value="1"/>
</dbReference>
<dbReference type="OrthoDB" id="6250593at2759"/>
<dbReference type="SUPFAM" id="SSF57889">
    <property type="entry name" value="Cysteine-rich domain"/>
    <property type="match status" value="1"/>
</dbReference>
<evidence type="ECO:0000256" key="2">
    <source>
        <dbReference type="ARBA" id="ARBA00004496"/>
    </source>
</evidence>
<evidence type="ECO:0000313" key="15">
    <source>
        <dbReference type="EMBL" id="CAH1395657.1"/>
    </source>
</evidence>
<evidence type="ECO:0000256" key="5">
    <source>
        <dbReference type="ARBA" id="ARBA00022490"/>
    </source>
</evidence>
<dbReference type="Pfam" id="PF26085">
    <property type="entry name" value="SH3_20"/>
    <property type="match status" value="1"/>
</dbReference>
<evidence type="ECO:0000256" key="12">
    <source>
        <dbReference type="SAM" id="MobiDB-lite"/>
    </source>
</evidence>
<dbReference type="InterPro" id="IPR039688">
    <property type="entry name" value="STAC1/2/3"/>
</dbReference>
<evidence type="ECO:0000259" key="14">
    <source>
        <dbReference type="PROSITE" id="PS50081"/>
    </source>
</evidence>
<keyword evidence="3 11" id="KW-0728">SH3 domain</keyword>
<feature type="compositionally biased region" description="Low complexity" evidence="12">
    <location>
        <begin position="416"/>
        <end position="438"/>
    </location>
</feature>
<dbReference type="GO" id="GO:0005737">
    <property type="term" value="C:cytoplasm"/>
    <property type="evidence" value="ECO:0007669"/>
    <property type="project" value="UniProtKB-SubCell"/>
</dbReference>
<gene>
    <name evidence="15" type="ORF">NEZAVI_LOCUS5896</name>
</gene>
<feature type="region of interest" description="Disordered" evidence="12">
    <location>
        <begin position="266"/>
        <end position="441"/>
    </location>
</feature>
<dbReference type="PROSITE" id="PS50081">
    <property type="entry name" value="ZF_DAG_PE_2"/>
    <property type="match status" value="1"/>
</dbReference>
<dbReference type="InterPro" id="IPR059031">
    <property type="entry name" value="SH3_20"/>
</dbReference>
<evidence type="ECO:0000256" key="9">
    <source>
        <dbReference type="ARBA" id="ARBA00022833"/>
    </source>
</evidence>
<evidence type="ECO:0000256" key="8">
    <source>
        <dbReference type="ARBA" id="ARBA00022771"/>
    </source>
</evidence>
<evidence type="ECO:0000256" key="11">
    <source>
        <dbReference type="PROSITE-ProRule" id="PRU00192"/>
    </source>
</evidence>
<dbReference type="Gene3D" id="3.30.60.20">
    <property type="match status" value="1"/>
</dbReference>
<evidence type="ECO:0000256" key="3">
    <source>
        <dbReference type="ARBA" id="ARBA00022443"/>
    </source>
</evidence>
<protein>
    <submittedName>
        <fullName evidence="15">Uncharacterized protein</fullName>
    </submittedName>
</protein>
<name>A0A9P0H598_NEZVI</name>
<accession>A0A9P0H598</accession>
<dbReference type="PRINTS" id="PR00452">
    <property type="entry name" value="SH3DOMAIN"/>
</dbReference>
<dbReference type="InterPro" id="IPR046349">
    <property type="entry name" value="C1-like_sf"/>
</dbReference>
<keyword evidence="5" id="KW-0963">Cytoplasm</keyword>
<dbReference type="GO" id="GO:0003009">
    <property type="term" value="P:skeletal muscle contraction"/>
    <property type="evidence" value="ECO:0007669"/>
    <property type="project" value="TreeGrafter"/>
</dbReference>
<evidence type="ECO:0000313" key="16">
    <source>
        <dbReference type="Proteomes" id="UP001152798"/>
    </source>
</evidence>
<dbReference type="Pfam" id="PF00130">
    <property type="entry name" value="C1_1"/>
    <property type="match status" value="1"/>
</dbReference>
<reference evidence="15" key="1">
    <citation type="submission" date="2022-01" db="EMBL/GenBank/DDBJ databases">
        <authorList>
            <person name="King R."/>
        </authorList>
    </citation>
    <scope>NUCLEOTIDE SEQUENCE</scope>
</reference>
<keyword evidence="10" id="KW-0472">Membrane</keyword>
<organism evidence="15 16">
    <name type="scientific">Nezara viridula</name>
    <name type="common">Southern green stink bug</name>
    <name type="synonym">Cimex viridulus</name>
    <dbReference type="NCBI Taxonomy" id="85310"/>
    <lineage>
        <taxon>Eukaryota</taxon>
        <taxon>Metazoa</taxon>
        <taxon>Ecdysozoa</taxon>
        <taxon>Arthropoda</taxon>
        <taxon>Hexapoda</taxon>
        <taxon>Insecta</taxon>
        <taxon>Pterygota</taxon>
        <taxon>Neoptera</taxon>
        <taxon>Paraneoptera</taxon>
        <taxon>Hemiptera</taxon>
        <taxon>Heteroptera</taxon>
        <taxon>Panheteroptera</taxon>
        <taxon>Pentatomomorpha</taxon>
        <taxon>Pentatomoidea</taxon>
        <taxon>Pentatomidae</taxon>
        <taxon>Pentatominae</taxon>
        <taxon>Nezara</taxon>
    </lineage>
</organism>
<dbReference type="PANTHER" id="PTHR15135">
    <property type="entry name" value="STAC"/>
    <property type="match status" value="1"/>
</dbReference>
<evidence type="ECO:0000259" key="13">
    <source>
        <dbReference type="PROSITE" id="PS50002"/>
    </source>
</evidence>
<dbReference type="GO" id="GO:1903078">
    <property type="term" value="P:positive regulation of protein localization to plasma membrane"/>
    <property type="evidence" value="ECO:0007669"/>
    <property type="project" value="TreeGrafter"/>
</dbReference>
<comment type="subcellular location">
    <subcellularLocation>
        <location evidence="1">Cell membrane</location>
        <location evidence="1">Sarcolemma</location>
        <topology evidence="1">Peripheral membrane protein</topology>
        <orientation evidence="1">Cytoplasmic side</orientation>
    </subcellularLocation>
    <subcellularLocation>
        <location evidence="2">Cytoplasm</location>
    </subcellularLocation>
</comment>
<proteinExistence type="predicted"/>
<feature type="compositionally biased region" description="Basic and acidic residues" evidence="12">
    <location>
        <begin position="311"/>
        <end position="328"/>
    </location>
</feature>
<feature type="region of interest" description="Disordered" evidence="12">
    <location>
        <begin position="455"/>
        <end position="478"/>
    </location>
</feature>
<dbReference type="CDD" id="cd20817">
    <property type="entry name" value="C1_Stac"/>
    <property type="match status" value="1"/>
</dbReference>
<keyword evidence="9" id="KW-0862">Zinc</keyword>
<dbReference type="SUPFAM" id="SSF50044">
    <property type="entry name" value="SH3-domain"/>
    <property type="match status" value="1"/>
</dbReference>
<dbReference type="Gene3D" id="2.30.30.40">
    <property type="entry name" value="SH3 Domains"/>
    <property type="match status" value="1"/>
</dbReference>
<dbReference type="FunFam" id="2.30.30.40:FF:000221">
    <property type="entry name" value="SH3 and cysteine-rich domain-containing protein 2"/>
    <property type="match status" value="1"/>
</dbReference>
<dbReference type="SMART" id="SM00326">
    <property type="entry name" value="SH3"/>
    <property type="match status" value="1"/>
</dbReference>
<keyword evidence="6" id="KW-0479">Metal-binding</keyword>
<dbReference type="InterPro" id="IPR036028">
    <property type="entry name" value="SH3-like_dom_sf"/>
</dbReference>
<dbReference type="SMART" id="SM00109">
    <property type="entry name" value="C1"/>
    <property type="match status" value="1"/>
</dbReference>
<dbReference type="PROSITE" id="PS50002">
    <property type="entry name" value="SH3"/>
    <property type="match status" value="1"/>
</dbReference>
<feature type="non-terminal residue" evidence="15">
    <location>
        <position position="1"/>
    </location>
</feature>
<keyword evidence="4" id="KW-1003">Cell membrane</keyword>
<dbReference type="EMBL" id="OV725079">
    <property type="protein sequence ID" value="CAH1395657.1"/>
    <property type="molecule type" value="Genomic_DNA"/>
</dbReference>
<evidence type="ECO:0000256" key="1">
    <source>
        <dbReference type="ARBA" id="ARBA00004278"/>
    </source>
</evidence>
<dbReference type="InterPro" id="IPR002219">
    <property type="entry name" value="PKC_DAG/PE"/>
</dbReference>
<evidence type="ECO:0000256" key="6">
    <source>
        <dbReference type="ARBA" id="ARBA00022723"/>
    </source>
</evidence>
<dbReference type="GO" id="GO:0042383">
    <property type="term" value="C:sarcolemma"/>
    <property type="evidence" value="ECO:0007669"/>
    <property type="project" value="UniProtKB-SubCell"/>
</dbReference>
<dbReference type="PANTHER" id="PTHR15135:SF7">
    <property type="entry name" value="STAC-LIKE, ISOFORM J"/>
    <property type="match status" value="1"/>
</dbReference>
<keyword evidence="8" id="KW-0863">Zinc-finger</keyword>
<dbReference type="GO" id="GO:0008270">
    <property type="term" value="F:zinc ion binding"/>
    <property type="evidence" value="ECO:0007669"/>
    <property type="project" value="UniProtKB-KW"/>
</dbReference>
<sequence length="596" mass="66307">AGAQSRRYCRIWNESKAVDPQQDTATLMRSTTIPTQPHNTHRLRLFTPPHNESEGESSIQGFSNQLVNDRLASIQVPQRFEGLCEEANQLQTHIQQLQDSLSTMLRIQQRSIESSLFNKANEIQEDISMKRYDLKNAQLNLAAVKATKELFGTKLESAEGTSGSERKMSSSSTASMKSKWLKAFKSLKTPPPNGKEVEKEKRNGKELNMISGDSAHQFQEYTYKKITPCDVCSQVLRGHTRQGLKCRLCKLNVHIDCQERVGKCQTKSRLLRRQKSSSEIETRGGNPPEDEGPLDVGRLRPGRSVSPGGTSDKDRGISSRSVTFREPEDQGVSGGGYPGDSSDSTYQVLKTANEISNERKPSRRPTSGPPQQPHSASSAPHSPRRQKLNLRMKSLSLDSPESTEHTQRRRAVATHSGHGSAQASSHSSSSRLQSPSSPVHNRRLLTARNMRMSSVELPDDNEKSVSSASTSPCPSPKPHRLLPTNLYVVLYNFKSRHSDELDLKAGYKVTVIDTSDPDWWRGKCLGRVGYFPSQYVAKLQPGETPLQVKHNLQVGDNMLLRDQIVIQIGDEVDGMVMIRCGDNRQGVCPVKYLTAV</sequence>
<dbReference type="FunFam" id="3.30.60.20:FF:000056">
    <property type="entry name" value="Uncharacterized protein, isoform C"/>
    <property type="match status" value="1"/>
</dbReference>
<dbReference type="Proteomes" id="UP001152798">
    <property type="component" value="Chromosome 3"/>
</dbReference>
<feature type="compositionally biased region" description="Basic and acidic residues" evidence="12">
    <location>
        <begin position="195"/>
        <end position="205"/>
    </location>
</feature>
<feature type="domain" description="Phorbol-ester/DAG-type" evidence="14">
    <location>
        <begin position="215"/>
        <end position="264"/>
    </location>
</feature>
<evidence type="ECO:0000256" key="7">
    <source>
        <dbReference type="ARBA" id="ARBA00022737"/>
    </source>
</evidence>
<feature type="region of interest" description="Disordered" evidence="12">
    <location>
        <begin position="186"/>
        <end position="211"/>
    </location>
</feature>